<dbReference type="InterPro" id="IPR016047">
    <property type="entry name" value="M23ase_b-sheet_dom"/>
</dbReference>
<comment type="cofactor">
    <cofactor evidence="1">
        <name>Zn(2+)</name>
        <dbReference type="ChEBI" id="CHEBI:29105"/>
    </cofactor>
</comment>
<dbReference type="InterPro" id="IPR050570">
    <property type="entry name" value="Cell_wall_metabolism_enzyme"/>
</dbReference>
<comment type="caution">
    <text evidence="9">The sequence shown here is derived from an EMBL/GenBank/DDBJ whole genome shotgun (WGS) entry which is preliminary data.</text>
</comment>
<name>A0A7W6AHW9_9SPHN</name>
<feature type="domain" description="M23ase beta-sheet core" evidence="8">
    <location>
        <begin position="315"/>
        <end position="411"/>
    </location>
</feature>
<organism evidence="9 10">
    <name type="scientific">Sphingomonas pseudosanguinis</name>
    <dbReference type="NCBI Taxonomy" id="413712"/>
    <lineage>
        <taxon>Bacteria</taxon>
        <taxon>Pseudomonadati</taxon>
        <taxon>Pseudomonadota</taxon>
        <taxon>Alphaproteobacteria</taxon>
        <taxon>Sphingomonadales</taxon>
        <taxon>Sphingomonadaceae</taxon>
        <taxon>Sphingomonas</taxon>
    </lineage>
</organism>
<reference evidence="9 10" key="1">
    <citation type="submission" date="2020-08" db="EMBL/GenBank/DDBJ databases">
        <title>Genomic Encyclopedia of Type Strains, Phase IV (KMG-IV): sequencing the most valuable type-strain genomes for metagenomic binning, comparative biology and taxonomic classification.</title>
        <authorList>
            <person name="Goeker M."/>
        </authorList>
    </citation>
    <scope>NUCLEOTIDE SEQUENCE [LARGE SCALE GENOMIC DNA]</scope>
    <source>
        <strain evidence="9 10">DSM 19512</strain>
    </source>
</reference>
<evidence type="ECO:0000313" key="10">
    <source>
        <dbReference type="Proteomes" id="UP000538670"/>
    </source>
</evidence>
<keyword evidence="2" id="KW-0645">Protease</keyword>
<evidence type="ECO:0000256" key="4">
    <source>
        <dbReference type="ARBA" id="ARBA00022801"/>
    </source>
</evidence>
<evidence type="ECO:0000256" key="5">
    <source>
        <dbReference type="ARBA" id="ARBA00022833"/>
    </source>
</evidence>
<evidence type="ECO:0000256" key="7">
    <source>
        <dbReference type="SAM" id="MobiDB-lite"/>
    </source>
</evidence>
<keyword evidence="5" id="KW-0862">Zinc</keyword>
<dbReference type="GO" id="GO:0046872">
    <property type="term" value="F:metal ion binding"/>
    <property type="evidence" value="ECO:0007669"/>
    <property type="project" value="UniProtKB-KW"/>
</dbReference>
<dbReference type="EMBL" id="JACIDH010000022">
    <property type="protein sequence ID" value="MBB3880841.1"/>
    <property type="molecule type" value="Genomic_DNA"/>
</dbReference>
<keyword evidence="10" id="KW-1185">Reference proteome</keyword>
<evidence type="ECO:0000256" key="2">
    <source>
        <dbReference type="ARBA" id="ARBA00022670"/>
    </source>
</evidence>
<dbReference type="RefSeq" id="WP_206362422.1">
    <property type="nucleotide sequence ID" value="NZ_JACIDH010000022.1"/>
</dbReference>
<dbReference type="Gene3D" id="3.10.450.350">
    <property type="match status" value="1"/>
</dbReference>
<dbReference type="CDD" id="cd12797">
    <property type="entry name" value="M23_peptidase"/>
    <property type="match status" value="1"/>
</dbReference>
<dbReference type="PANTHER" id="PTHR21666:SF288">
    <property type="entry name" value="CELL DIVISION PROTEIN YTFB"/>
    <property type="match status" value="1"/>
</dbReference>
<dbReference type="PANTHER" id="PTHR21666">
    <property type="entry name" value="PEPTIDASE-RELATED"/>
    <property type="match status" value="1"/>
</dbReference>
<dbReference type="SUPFAM" id="SSF51261">
    <property type="entry name" value="Duplicated hybrid motif"/>
    <property type="match status" value="1"/>
</dbReference>
<dbReference type="GO" id="GO:0006508">
    <property type="term" value="P:proteolysis"/>
    <property type="evidence" value="ECO:0007669"/>
    <property type="project" value="UniProtKB-KW"/>
</dbReference>
<evidence type="ECO:0000256" key="3">
    <source>
        <dbReference type="ARBA" id="ARBA00022723"/>
    </source>
</evidence>
<dbReference type="AlphaFoldDB" id="A0A7W6AHW9"/>
<dbReference type="GO" id="GO:0004222">
    <property type="term" value="F:metalloendopeptidase activity"/>
    <property type="evidence" value="ECO:0007669"/>
    <property type="project" value="TreeGrafter"/>
</dbReference>
<sequence length="446" mass="47057">MDGRPDELSYDPRSWLGPVPGPAAKSPSPPPPPPRQSSRSARPLWLASAAVAVAGFATAYLARTPTQWAAPAGAPATRTAPALASTEQRILNLASAADVGSSLSVLGIVPADANEAGRMVIARLGRDPGEIRLAVMADTSGRQLRHAEITRADGSGIEIARKGQGALQATSLSAKLTRQMMFVRGELDGESFYSSAVAAGVADVLVDEFANAFRYDFDMQREVQPGDVFEAGFEQRMTPGGERVGQPELVYAALTTNAKSRALYRFAGTGDGVAEWFDSAGKSSRRALMRTPVEAARISSGFGMRNHPILGFAKLHRGTDFAAPTGTPIFAAGDATVVFAGPKGPNGNFVKLRHDNGRETLYLHMNRIMPGISVGGHVAQGQQIGEVGTTGRSTGPHLHYEVHIAGAPVDPLSIDTGQTRTLTGAMLAPFRKIRDTIDARRAAEGV</sequence>
<protein>
    <submittedName>
        <fullName evidence="9">Murein DD-endopeptidase MepM/ murein hydrolase activator NlpD</fullName>
    </submittedName>
</protein>
<dbReference type="Pfam" id="PF01551">
    <property type="entry name" value="Peptidase_M23"/>
    <property type="match status" value="1"/>
</dbReference>
<dbReference type="InterPro" id="IPR011055">
    <property type="entry name" value="Dup_hybrid_motif"/>
</dbReference>
<evidence type="ECO:0000259" key="8">
    <source>
        <dbReference type="Pfam" id="PF01551"/>
    </source>
</evidence>
<dbReference type="Proteomes" id="UP000538670">
    <property type="component" value="Unassembled WGS sequence"/>
</dbReference>
<accession>A0A7W6AHW9</accession>
<keyword evidence="3" id="KW-0479">Metal-binding</keyword>
<evidence type="ECO:0000256" key="1">
    <source>
        <dbReference type="ARBA" id="ARBA00001947"/>
    </source>
</evidence>
<feature type="region of interest" description="Disordered" evidence="7">
    <location>
        <begin position="1"/>
        <end position="41"/>
    </location>
</feature>
<evidence type="ECO:0000313" key="9">
    <source>
        <dbReference type="EMBL" id="MBB3880841.1"/>
    </source>
</evidence>
<evidence type="ECO:0000256" key="6">
    <source>
        <dbReference type="ARBA" id="ARBA00023049"/>
    </source>
</evidence>
<gene>
    <name evidence="9" type="ORF">GGR48_003292</name>
</gene>
<dbReference type="Gene3D" id="2.70.70.10">
    <property type="entry name" value="Glucose Permease (Domain IIA)"/>
    <property type="match status" value="1"/>
</dbReference>
<keyword evidence="4 9" id="KW-0378">Hydrolase</keyword>
<keyword evidence="6" id="KW-0482">Metalloprotease</keyword>
<proteinExistence type="predicted"/>